<proteinExistence type="predicted"/>
<keyword evidence="2" id="KW-1185">Reference proteome</keyword>
<gene>
    <name evidence="1" type="ORF">BN874_630021</name>
</gene>
<name>A0A7U7GEZ8_9GAMM</name>
<dbReference type="RefSeq" id="WP_034435583.1">
    <property type="nucleotide sequence ID" value="NZ_CBTK010000280.1"/>
</dbReference>
<reference evidence="1 2" key="1">
    <citation type="journal article" date="2014" name="ISME J.">
        <title>Candidatus Competibacter-lineage genomes retrieved from metagenomes reveal functional metabolic diversity.</title>
        <authorList>
            <person name="McIlroy S.J."/>
            <person name="Albertsen M."/>
            <person name="Andresen E.K."/>
            <person name="Saunders A.M."/>
            <person name="Kristiansen R."/>
            <person name="Stokholm-Bjerregaard M."/>
            <person name="Nielsen K.L."/>
            <person name="Nielsen P.H."/>
        </authorList>
    </citation>
    <scope>NUCLEOTIDE SEQUENCE [LARGE SCALE GENOMIC DNA]</scope>
    <source>
        <strain evidence="1 2">Run_B_J11</strain>
    </source>
</reference>
<dbReference type="Proteomes" id="UP000019184">
    <property type="component" value="Unassembled WGS sequence"/>
</dbReference>
<dbReference type="EMBL" id="CBTK010000280">
    <property type="protein sequence ID" value="CDH46875.1"/>
    <property type="molecule type" value="Genomic_DNA"/>
</dbReference>
<protein>
    <submittedName>
        <fullName evidence="1">Uncharacterized protein</fullName>
    </submittedName>
</protein>
<organism evidence="1 2">
    <name type="scientific">Candidatus Contendobacter odensis Run_B_J11</name>
    <dbReference type="NCBI Taxonomy" id="1400861"/>
    <lineage>
        <taxon>Bacteria</taxon>
        <taxon>Pseudomonadati</taxon>
        <taxon>Pseudomonadota</taxon>
        <taxon>Gammaproteobacteria</taxon>
        <taxon>Candidatus Competibacteraceae</taxon>
        <taxon>Candidatus Contendibacter</taxon>
    </lineage>
</organism>
<evidence type="ECO:0000313" key="2">
    <source>
        <dbReference type="Proteomes" id="UP000019184"/>
    </source>
</evidence>
<dbReference type="OrthoDB" id="1495109at2"/>
<accession>A0A7U7GEZ8</accession>
<sequence>MLQAIEVEVSAQGEIIPQEPLPPGRRYRAVLTLLEPLEAASSPATEGLESLFGLLRADQGVSLEQMDLIVRQRARVKFHDCD</sequence>
<comment type="caution">
    <text evidence="1">The sequence shown here is derived from an EMBL/GenBank/DDBJ whole genome shotgun (WGS) entry which is preliminary data.</text>
</comment>
<dbReference type="AlphaFoldDB" id="A0A7U7GEZ8"/>
<evidence type="ECO:0000313" key="1">
    <source>
        <dbReference type="EMBL" id="CDH46875.1"/>
    </source>
</evidence>